<evidence type="ECO:0000313" key="7">
    <source>
        <dbReference type="EMBL" id="KAG2178013.1"/>
    </source>
</evidence>
<comment type="subcellular location">
    <subcellularLocation>
        <location evidence="3">Cytoplasm</location>
        <location evidence="3">Cytosol</location>
    </subcellularLocation>
    <subcellularLocation>
        <location evidence="2">Endoplasmic reticulum</location>
    </subcellularLocation>
    <subcellularLocation>
        <location evidence="1">Mitochondrion</location>
    </subcellularLocation>
</comment>
<keyword evidence="4" id="KW-0963">Cytoplasm</keyword>
<reference evidence="7" key="1">
    <citation type="submission" date="2020-12" db="EMBL/GenBank/DDBJ databases">
        <title>Metabolic potential, ecology and presence of endohyphal bacteria is reflected in genomic diversity of Mucoromycotina.</title>
        <authorList>
            <person name="Muszewska A."/>
            <person name="Okrasinska A."/>
            <person name="Steczkiewicz K."/>
            <person name="Drgas O."/>
            <person name="Orlowska M."/>
            <person name="Perlinska-Lenart U."/>
            <person name="Aleksandrzak-Piekarczyk T."/>
            <person name="Szatraj K."/>
            <person name="Zielenkiewicz U."/>
            <person name="Pilsyk S."/>
            <person name="Malc E."/>
            <person name="Mieczkowski P."/>
            <person name="Kruszewska J.S."/>
            <person name="Biernat P."/>
            <person name="Pawlowska J."/>
        </authorList>
    </citation>
    <scope>NUCLEOTIDE SEQUENCE</scope>
    <source>
        <strain evidence="7">WA0000067209</strain>
    </source>
</reference>
<dbReference type="SUPFAM" id="SSF48371">
    <property type="entry name" value="ARM repeat"/>
    <property type="match status" value="1"/>
</dbReference>
<evidence type="ECO:0000256" key="2">
    <source>
        <dbReference type="ARBA" id="ARBA00004240"/>
    </source>
</evidence>
<protein>
    <recommendedName>
        <fullName evidence="9">ARM repeat-containing protein</fullName>
    </recommendedName>
</protein>
<accession>A0A8H7UFJ2</accession>
<name>A0A8H7UFJ2_MORIS</name>
<dbReference type="InterPro" id="IPR040144">
    <property type="entry name" value="RAP1GDS1"/>
</dbReference>
<keyword evidence="6" id="KW-0496">Mitochondrion</keyword>
<dbReference type="InterPro" id="IPR011989">
    <property type="entry name" value="ARM-like"/>
</dbReference>
<evidence type="ECO:0000313" key="8">
    <source>
        <dbReference type="Proteomes" id="UP000654370"/>
    </source>
</evidence>
<dbReference type="GO" id="GO:0005783">
    <property type="term" value="C:endoplasmic reticulum"/>
    <property type="evidence" value="ECO:0007669"/>
    <property type="project" value="UniProtKB-SubCell"/>
</dbReference>
<dbReference type="GO" id="GO:0005085">
    <property type="term" value="F:guanyl-nucleotide exchange factor activity"/>
    <property type="evidence" value="ECO:0007669"/>
    <property type="project" value="InterPro"/>
</dbReference>
<evidence type="ECO:0000256" key="4">
    <source>
        <dbReference type="ARBA" id="ARBA00022490"/>
    </source>
</evidence>
<dbReference type="InterPro" id="IPR000225">
    <property type="entry name" value="Armadillo"/>
</dbReference>
<keyword evidence="8" id="KW-1185">Reference proteome</keyword>
<keyword evidence="5" id="KW-0256">Endoplasmic reticulum</keyword>
<dbReference type="GO" id="GO:0005739">
    <property type="term" value="C:mitochondrion"/>
    <property type="evidence" value="ECO:0007669"/>
    <property type="project" value="UniProtKB-SubCell"/>
</dbReference>
<evidence type="ECO:0000256" key="3">
    <source>
        <dbReference type="ARBA" id="ARBA00004514"/>
    </source>
</evidence>
<evidence type="ECO:0008006" key="9">
    <source>
        <dbReference type="Google" id="ProtNLM"/>
    </source>
</evidence>
<dbReference type="SMART" id="SM00185">
    <property type="entry name" value="ARM"/>
    <property type="match status" value="5"/>
</dbReference>
<dbReference type="EMBL" id="JAEPQZ010000008">
    <property type="protein sequence ID" value="KAG2178013.1"/>
    <property type="molecule type" value="Genomic_DNA"/>
</dbReference>
<evidence type="ECO:0000256" key="1">
    <source>
        <dbReference type="ARBA" id="ARBA00004173"/>
    </source>
</evidence>
<evidence type="ECO:0000256" key="5">
    <source>
        <dbReference type="ARBA" id="ARBA00022824"/>
    </source>
</evidence>
<dbReference type="AlphaFoldDB" id="A0A8H7UFJ2"/>
<dbReference type="OrthoDB" id="26149at2759"/>
<organism evidence="7 8">
    <name type="scientific">Mortierella isabellina</name>
    <name type="common">Filamentous fungus</name>
    <name type="synonym">Umbelopsis isabellina</name>
    <dbReference type="NCBI Taxonomy" id="91625"/>
    <lineage>
        <taxon>Eukaryota</taxon>
        <taxon>Fungi</taxon>
        <taxon>Fungi incertae sedis</taxon>
        <taxon>Mucoromycota</taxon>
        <taxon>Mucoromycotina</taxon>
        <taxon>Umbelopsidomycetes</taxon>
        <taxon>Umbelopsidales</taxon>
        <taxon>Umbelopsidaceae</taxon>
        <taxon>Umbelopsis</taxon>
    </lineage>
</organism>
<proteinExistence type="predicted"/>
<gene>
    <name evidence="7" type="ORF">INT43_003266</name>
</gene>
<dbReference type="GO" id="GO:0005829">
    <property type="term" value="C:cytosol"/>
    <property type="evidence" value="ECO:0007669"/>
    <property type="project" value="UniProtKB-SubCell"/>
</dbReference>
<comment type="caution">
    <text evidence="7">The sequence shown here is derived from an EMBL/GenBank/DDBJ whole genome shotgun (WGS) entry which is preliminary data.</text>
</comment>
<evidence type="ECO:0000256" key="6">
    <source>
        <dbReference type="ARBA" id="ARBA00023128"/>
    </source>
</evidence>
<dbReference type="InterPro" id="IPR016024">
    <property type="entry name" value="ARM-type_fold"/>
</dbReference>
<sequence length="799" mass="89147">MSLQDIESTVSRLPSLDGMYYRSPSDYDEVNAILDDLIKSLSQQLTVAVEQTTNGENDALWETNGRLAELCANAARDERTRSPLGSAGVIQAITDIMNKTEDKRPTYNTQALRSLGNLCFDHDENRKLVVKKAIQDQVCECNGVAALVELIDPAQMNHGEAVMVTVATKLLTILHENEKAIQQIVECDGVARLENMIRYCWTVDKLETLDLLEYLAETLQQLLLENATAQDQAGSSQGFTTLLDIIEHGELPHGADEEEEEQFATILKSLVKAVVGVSLSGIYQPGGPILLDANLDRLYKNSSILNRYLKWIDSENEKVTSDMQTCAALSLGNLARTDEHCIELVQQHHVEVPLLKLLQDSEDLRVQHAVVSILKNLSLPKQNKQNIAAAGTINIVAHYLDSSKDMLKPIQFAVIGILKLLAAGDANWEHKVFNVSQIVVAEQPVDDQDKSDDASPLKRIIEFISRVDDVAAQSEAIRVLVNCIKTAWSQEHTSSIILREKLCTTTIMKALVSMVQTSKFSVLQNEGIISLTLLLSYASNNQPNEVVYSALNIFTTREQLLSHVTEGTPEAKTDNPDKETANLLQVLLRIIVDEQESNTPVQVRCNAVSLLEAIAVVAKKADIDDYNTLKESIDTRLNSALKEGVPLHDYHISEQQQQPSFGGDKSEPLNDQIQTMNLLPRTSLPEPVWLFEDLKKEGGWIPFDLKTQEILEYAYQNYGELFNSIKEISTPSPESNLLDKHHIKYELTHEHIKVIVNDSHFDEPVSLFPISFLACLQDADLLLDRRGTPDDYISTFATY</sequence>
<dbReference type="PANTHER" id="PTHR10957">
    <property type="entry name" value="RAP1 GTPASE-GDP DISSOCIATION STIMULATOR 1"/>
    <property type="match status" value="1"/>
</dbReference>
<dbReference type="Proteomes" id="UP000654370">
    <property type="component" value="Unassembled WGS sequence"/>
</dbReference>
<dbReference type="Gene3D" id="1.25.10.10">
    <property type="entry name" value="Leucine-rich Repeat Variant"/>
    <property type="match status" value="2"/>
</dbReference>